<dbReference type="InterPro" id="IPR016185">
    <property type="entry name" value="PreATP-grasp_dom_sf"/>
</dbReference>
<evidence type="ECO:0000313" key="12">
    <source>
        <dbReference type="EMBL" id="MFC7319566.1"/>
    </source>
</evidence>
<dbReference type="PRINTS" id="PR00098">
    <property type="entry name" value="CPSASE"/>
</dbReference>
<keyword evidence="13" id="KW-1185">Reference proteome</keyword>
<keyword evidence="4" id="KW-0028">Amino-acid biosynthesis</keyword>
<keyword evidence="3 12" id="KW-0436">Ligase</keyword>
<evidence type="ECO:0000256" key="4">
    <source>
        <dbReference type="ARBA" id="ARBA00022605"/>
    </source>
</evidence>
<dbReference type="PANTHER" id="PTHR11405">
    <property type="entry name" value="CARBAMOYLTRANSFERASE FAMILY MEMBER"/>
    <property type="match status" value="1"/>
</dbReference>
<gene>
    <name evidence="12" type="primary">carB</name>
    <name evidence="12" type="ORF">ACFQMN_01535</name>
</gene>
<evidence type="ECO:0000256" key="6">
    <source>
        <dbReference type="ARBA" id="ARBA00022840"/>
    </source>
</evidence>
<evidence type="ECO:0000256" key="10">
    <source>
        <dbReference type="PROSITE-ProRule" id="PRU00409"/>
    </source>
</evidence>
<dbReference type="Pfam" id="PF25596">
    <property type="entry name" value="CPSase_L_D1"/>
    <property type="match status" value="2"/>
</dbReference>
<dbReference type="SMART" id="SM01096">
    <property type="entry name" value="CPSase_L_D3"/>
    <property type="match status" value="1"/>
</dbReference>
<dbReference type="SUPFAM" id="SSF48108">
    <property type="entry name" value="Carbamoyl phosphate synthetase, large subunit connection domain"/>
    <property type="match status" value="1"/>
</dbReference>
<dbReference type="Gene3D" id="3.30.470.20">
    <property type="entry name" value="ATP-grasp fold, B domain"/>
    <property type="match status" value="2"/>
</dbReference>
<dbReference type="EC" id="6.3.4.16" evidence="8"/>
<dbReference type="Pfam" id="PF02786">
    <property type="entry name" value="CPSase_L_D2"/>
    <property type="match status" value="2"/>
</dbReference>
<dbReference type="InterPro" id="IPR006275">
    <property type="entry name" value="CPSase_lsu"/>
</dbReference>
<dbReference type="PROSITE" id="PS50975">
    <property type="entry name" value="ATP_GRASP"/>
    <property type="match status" value="2"/>
</dbReference>
<evidence type="ECO:0000256" key="1">
    <source>
        <dbReference type="ARBA" id="ARBA00009799"/>
    </source>
</evidence>
<keyword evidence="6 10" id="KW-0067">ATP-binding</keyword>
<dbReference type="InterPro" id="IPR005483">
    <property type="entry name" value="CPSase_dom"/>
</dbReference>
<evidence type="ECO:0000256" key="2">
    <source>
        <dbReference type="ARBA" id="ARBA00022571"/>
    </source>
</evidence>
<keyword evidence="7" id="KW-0665">Pyrimidine biosynthesis</keyword>
<accession>A0ABW2K067</accession>
<evidence type="ECO:0000256" key="8">
    <source>
        <dbReference type="ARBA" id="ARBA00044063"/>
    </source>
</evidence>
<dbReference type="InterPro" id="IPR005479">
    <property type="entry name" value="CPAse_ATP-bd"/>
</dbReference>
<evidence type="ECO:0000256" key="3">
    <source>
        <dbReference type="ARBA" id="ARBA00022598"/>
    </source>
</evidence>
<dbReference type="SUPFAM" id="SSF56059">
    <property type="entry name" value="Glutathione synthetase ATP-binding domain-like"/>
    <property type="match status" value="2"/>
</dbReference>
<dbReference type="InterPro" id="IPR005480">
    <property type="entry name" value="CPSase_lsu_oligo"/>
</dbReference>
<dbReference type="Proteomes" id="UP001596494">
    <property type="component" value="Unassembled WGS sequence"/>
</dbReference>
<dbReference type="PROSITE" id="PS00867">
    <property type="entry name" value="CPSASE_2"/>
    <property type="match status" value="2"/>
</dbReference>
<dbReference type="NCBIfam" id="NF003671">
    <property type="entry name" value="PRK05294.1"/>
    <property type="match status" value="1"/>
</dbReference>
<feature type="domain" description="ATP-grasp" evidence="11">
    <location>
        <begin position="128"/>
        <end position="322"/>
    </location>
</feature>
<dbReference type="Gene3D" id="3.40.50.20">
    <property type="match status" value="2"/>
</dbReference>
<evidence type="ECO:0000256" key="5">
    <source>
        <dbReference type="ARBA" id="ARBA00022741"/>
    </source>
</evidence>
<dbReference type="GO" id="GO:0004088">
    <property type="term" value="F:carbamoyl-phosphate synthase (glutamine-hydrolyzing) activity"/>
    <property type="evidence" value="ECO:0007669"/>
    <property type="project" value="UniProtKB-EC"/>
</dbReference>
<dbReference type="InterPro" id="IPR036897">
    <property type="entry name" value="CarbamoylP_synth_lsu_oligo_sf"/>
</dbReference>
<protein>
    <recommendedName>
        <fullName evidence="8">carbamoyl-phosphate synthase (ammonia)</fullName>
        <ecNumber evidence="8">6.3.4.16</ecNumber>
    </recommendedName>
</protein>
<evidence type="ECO:0000259" key="11">
    <source>
        <dbReference type="PROSITE" id="PS50975"/>
    </source>
</evidence>
<proteinExistence type="inferred from homology"/>
<evidence type="ECO:0000256" key="9">
    <source>
        <dbReference type="ARBA" id="ARBA00047359"/>
    </source>
</evidence>
<dbReference type="RefSeq" id="WP_289215366.1">
    <property type="nucleotide sequence ID" value="NZ_JAPVRC010000003.1"/>
</dbReference>
<dbReference type="InterPro" id="IPR011761">
    <property type="entry name" value="ATP-grasp"/>
</dbReference>
<comment type="catalytic activity">
    <reaction evidence="9">
        <text>hydrogencarbonate + NH4(+) + 2 ATP = carbamoyl phosphate + 2 ADP + phosphate + 2 H(+)</text>
        <dbReference type="Rhea" id="RHEA:18029"/>
        <dbReference type="ChEBI" id="CHEBI:15378"/>
        <dbReference type="ChEBI" id="CHEBI:17544"/>
        <dbReference type="ChEBI" id="CHEBI:28938"/>
        <dbReference type="ChEBI" id="CHEBI:30616"/>
        <dbReference type="ChEBI" id="CHEBI:43474"/>
        <dbReference type="ChEBI" id="CHEBI:58228"/>
        <dbReference type="ChEBI" id="CHEBI:456216"/>
        <dbReference type="EC" id="6.3.4.16"/>
    </reaction>
</comment>
<dbReference type="PANTHER" id="PTHR11405:SF53">
    <property type="entry name" value="CARBAMOYL-PHOSPHATE SYNTHASE [AMMONIA], MITOCHONDRIAL"/>
    <property type="match status" value="1"/>
</dbReference>
<dbReference type="NCBIfam" id="TIGR01369">
    <property type="entry name" value="CPSaseII_lrg"/>
    <property type="match status" value="1"/>
</dbReference>
<name>A0ABW2K067_9BACI</name>
<dbReference type="Pfam" id="PF02787">
    <property type="entry name" value="CPSase_L_D3"/>
    <property type="match status" value="1"/>
</dbReference>
<dbReference type="Gene3D" id="1.10.1030.10">
    <property type="entry name" value="Carbamoyl-phosphate synthetase, large subunit oligomerisation domain"/>
    <property type="match status" value="1"/>
</dbReference>
<sequence length="1007" mass="111008">MPEKVLVIGSGPIVIGQAAEFDYSGTQGCLALKEEGHEVVLVNNNPATIMTDNEIADTVYCEPLTVTSIEAIIKKESPDAVLAGLGGQTALNLAVEMDKHDLFEKYNLTLLGTSIQSIQQGEDRELFRELMDELNQPVPESQVIASVEEALQFTDTFGYPVISRPAYTLGGRGGGITDNQKDLKELIHNGLKASPIGQVIIEKSIAGFKEVEYEIMRDVNGTCISVCNMENFDPVGVHTGDSIVVAPSQTLTDQEYQMLRTAAFNIVAALDVVGGCNVQFALDPYSKEYYVIEVNPRVSRSSALASKATGYPIAKMATKLALGFQLDELKNPLTGTTFASFEPALDYVVVKFPRWPFDKFTGADRKLGTKMKATGEVMAIDRTLEGAFQKAVSSMDQSIPFIPEDELYVHLKKPTDLRYFAIVQLLQQGESVEAIHKETAIDLFFLNIVNNIVEMEEKLESTSLDKKLLQIAKVQGFTDNKIAELQQKTPAEIKKIRSEYGIKPGYKMVDTCAAEFEAATNYVYTTYAGINEIEPLPSNKKALIIGSGPIRIGQGVEFDYSAVKAIQSLRNLGWTTVMINNNPETVSTDYTTADRLYFDPINKEVIESIVEHEDIDLIFTQFGGQTAINIADELDEAGLPLAGVPIDTIAQLEDREQFYDVLNRLEIPHIPGSMCHTMEEALEAASSYEYPLLCRPSYVIGGMGMVKVENEKELKSALEHTDARHYPIVLDQFMTGSESEIDLVADGHDVFIPEIMEHIEPAGVHSGDSMAIFPSTNLSSEVKETMKKYARQLVQKVNYHGLMNIQFLLSGDTVYVLEVNPRASRTVPIISKVSDVSLVELAVKVLVKDPDFSLGNEKQPLIQKAAVKYPLFSSHAMPELDHKLGANMLSTGEGMCLGNTVEEAMAKVFAHLPNPYEDEDVCLIEAVSIVKGKSSDLSFSDWIQTKEAKVYMNDGNSKDDSYKRIQALKSGVTVFTEPTTFNAYIDSLAYDPYQPTPLPGNTKKECV</sequence>
<evidence type="ECO:0000313" key="13">
    <source>
        <dbReference type="Proteomes" id="UP001596494"/>
    </source>
</evidence>
<keyword evidence="2" id="KW-0055">Arginine biosynthesis</keyword>
<comment type="caution">
    <text evidence="12">The sequence shown here is derived from an EMBL/GenBank/DDBJ whole genome shotgun (WGS) entry which is preliminary data.</text>
</comment>
<organism evidence="12 13">
    <name type="scientific">Halobacillus campisalis</name>
    <dbReference type="NCBI Taxonomy" id="435909"/>
    <lineage>
        <taxon>Bacteria</taxon>
        <taxon>Bacillati</taxon>
        <taxon>Bacillota</taxon>
        <taxon>Bacilli</taxon>
        <taxon>Bacillales</taxon>
        <taxon>Bacillaceae</taxon>
        <taxon>Halobacillus</taxon>
    </lineage>
</organism>
<feature type="domain" description="ATP-grasp" evidence="11">
    <location>
        <begin position="659"/>
        <end position="847"/>
    </location>
</feature>
<keyword evidence="5 10" id="KW-0547">Nucleotide-binding</keyword>
<dbReference type="NCBIfam" id="NF009455">
    <property type="entry name" value="PRK12815.1"/>
    <property type="match status" value="1"/>
</dbReference>
<reference evidence="13" key="1">
    <citation type="journal article" date="2019" name="Int. J. Syst. Evol. Microbiol.">
        <title>The Global Catalogue of Microorganisms (GCM) 10K type strain sequencing project: providing services to taxonomists for standard genome sequencing and annotation.</title>
        <authorList>
            <consortium name="The Broad Institute Genomics Platform"/>
            <consortium name="The Broad Institute Genome Sequencing Center for Infectious Disease"/>
            <person name="Wu L."/>
            <person name="Ma J."/>
        </authorList>
    </citation>
    <scope>NUCLEOTIDE SEQUENCE [LARGE SCALE GENOMIC DNA]</scope>
    <source>
        <strain evidence="13">CCUG 73951</strain>
    </source>
</reference>
<dbReference type="EMBL" id="JBHTBY010000001">
    <property type="protein sequence ID" value="MFC7319566.1"/>
    <property type="molecule type" value="Genomic_DNA"/>
</dbReference>
<evidence type="ECO:0000256" key="7">
    <source>
        <dbReference type="ARBA" id="ARBA00022975"/>
    </source>
</evidence>
<comment type="similarity">
    <text evidence="1">Belongs to the CarB family.</text>
</comment>
<dbReference type="SUPFAM" id="SSF52440">
    <property type="entry name" value="PreATP-grasp domain"/>
    <property type="match status" value="2"/>
</dbReference>
<dbReference type="InterPro" id="IPR058047">
    <property type="entry name" value="CPSase_preATP-grasp"/>
</dbReference>